<protein>
    <submittedName>
        <fullName evidence="2">Uncharacterized protein</fullName>
    </submittedName>
</protein>
<dbReference type="EnsemblMetazoa" id="Aqu2.1.35877_001">
    <property type="protein sequence ID" value="Aqu2.1.35877_001"/>
    <property type="gene ID" value="Aqu2.1.35877"/>
</dbReference>
<evidence type="ECO:0000256" key="1">
    <source>
        <dbReference type="SAM" id="MobiDB-lite"/>
    </source>
</evidence>
<feature type="compositionally biased region" description="Pro residues" evidence="1">
    <location>
        <begin position="139"/>
        <end position="167"/>
    </location>
</feature>
<dbReference type="OMA" id="QTSICQS"/>
<sequence length="235" mass="23485">MLNCHDTSVAISPLTLAALNFCSCFATFFLTKQQYMDYDEYHGPPVAGGPLTPQPPGGLPQPPPALPVAGGQPPPLEMEGSTTNPPKGPPQPTAVPVARGPPPLVAGDGGPPPPHPGGPLSPPALPVAGGLPPVGGDGGPPPPPPLDPPPPPPPPTLLRAGGPPPPVDGGLQVLKGTVASSWRSPSYPRTASAATVKAAHNGSAEGCEQTSICQSTKESLQGPQAEVLSGLNQEL</sequence>
<accession>A0A1X7V8P2</accession>
<feature type="compositionally biased region" description="Pro residues" evidence="1">
    <location>
        <begin position="52"/>
        <end position="76"/>
    </location>
</feature>
<name>A0A1X7V8P2_AMPQE</name>
<dbReference type="InParanoid" id="A0A1X7V8P2"/>
<evidence type="ECO:0000313" key="2">
    <source>
        <dbReference type="EnsemblMetazoa" id="Aqu2.1.35877_001"/>
    </source>
</evidence>
<organism evidence="2">
    <name type="scientific">Amphimedon queenslandica</name>
    <name type="common">Sponge</name>
    <dbReference type="NCBI Taxonomy" id="400682"/>
    <lineage>
        <taxon>Eukaryota</taxon>
        <taxon>Metazoa</taxon>
        <taxon>Porifera</taxon>
        <taxon>Demospongiae</taxon>
        <taxon>Heteroscleromorpha</taxon>
        <taxon>Haplosclerida</taxon>
        <taxon>Niphatidae</taxon>
        <taxon>Amphimedon</taxon>
    </lineage>
</organism>
<reference evidence="2" key="1">
    <citation type="submission" date="2017-05" db="UniProtKB">
        <authorList>
            <consortium name="EnsemblMetazoa"/>
        </authorList>
    </citation>
    <scope>IDENTIFICATION</scope>
</reference>
<feature type="compositionally biased region" description="Pro residues" evidence="1">
    <location>
        <begin position="86"/>
        <end position="125"/>
    </location>
</feature>
<feature type="region of interest" description="Disordered" evidence="1">
    <location>
        <begin position="46"/>
        <end position="172"/>
    </location>
</feature>
<proteinExistence type="predicted"/>
<dbReference type="AlphaFoldDB" id="A0A1X7V8P2"/>